<dbReference type="FunFam" id="3.40.50.150:FF:000554">
    <property type="entry name" value="Cation-transporting ATPase"/>
    <property type="match status" value="1"/>
</dbReference>
<dbReference type="EMBL" id="JAQHRD010000006">
    <property type="protein sequence ID" value="KAJ6440212.1"/>
    <property type="molecule type" value="Genomic_DNA"/>
</dbReference>
<dbReference type="PANTHER" id="PTHR43832:SF1">
    <property type="entry name" value="S-ADENOSYL-L-METHIONINE-DEPENDENT METHYLTRANSFERASES SUPERFAMILY PROTEIN"/>
    <property type="match status" value="1"/>
</dbReference>
<dbReference type="PANTHER" id="PTHR43832">
    <property type="match status" value="1"/>
</dbReference>
<dbReference type="SUPFAM" id="SSF53335">
    <property type="entry name" value="S-adenosyl-L-methionine-dependent methyltransferases"/>
    <property type="match status" value="1"/>
</dbReference>
<name>A0AB34FM52_9HYPO</name>
<sequence>MKMKYSASLFPTGKETLAEAETSMLQDYASKAEIKDGMTILDLGCGWGSATLYFAERFPASKVVGFSNSRTQKQHIDSEAERLNLKNVQVITGDVAKYGFEPEQFDRVVSVELFEHMKNYELLMAKVAKSLRPGGKLFVQILCHHSTPYDFDDGWMSRYFFAGGTMPSADLLLYFQRDLQIENQWWVNGKNYSQTLKCWHAALVRNRNHVWPSLVESYGEHKASTWYNRWIAYHIAGSELFGFNGGDVSGTCHYLFSKPVK</sequence>
<evidence type="ECO:0000313" key="3">
    <source>
        <dbReference type="Proteomes" id="UP001163105"/>
    </source>
</evidence>
<accession>A0AB34FM52</accession>
<dbReference type="CDD" id="cd02440">
    <property type="entry name" value="AdoMet_MTases"/>
    <property type="match status" value="1"/>
</dbReference>
<proteinExistence type="inferred from homology"/>
<keyword evidence="2" id="KW-0489">Methyltransferase</keyword>
<dbReference type="Proteomes" id="UP001163105">
    <property type="component" value="Unassembled WGS sequence"/>
</dbReference>
<protein>
    <submittedName>
        <fullName evidence="2">Methyltransferase domain-containing protein</fullName>
    </submittedName>
</protein>
<dbReference type="AlphaFoldDB" id="A0AB34FM52"/>
<dbReference type="Pfam" id="PF02353">
    <property type="entry name" value="CMAS"/>
    <property type="match status" value="1"/>
</dbReference>
<organism evidence="2 3">
    <name type="scientific">Purpureocillium lavendulum</name>
    <dbReference type="NCBI Taxonomy" id="1247861"/>
    <lineage>
        <taxon>Eukaryota</taxon>
        <taxon>Fungi</taxon>
        <taxon>Dikarya</taxon>
        <taxon>Ascomycota</taxon>
        <taxon>Pezizomycotina</taxon>
        <taxon>Sordariomycetes</taxon>
        <taxon>Hypocreomycetidae</taxon>
        <taxon>Hypocreales</taxon>
        <taxon>Ophiocordycipitaceae</taxon>
        <taxon>Purpureocillium</taxon>
    </lineage>
</organism>
<dbReference type="InterPro" id="IPR029063">
    <property type="entry name" value="SAM-dependent_MTases_sf"/>
</dbReference>
<dbReference type="GO" id="GO:0008168">
    <property type="term" value="F:methyltransferase activity"/>
    <property type="evidence" value="ECO:0007669"/>
    <property type="project" value="UniProtKB-KW"/>
</dbReference>
<dbReference type="Gene3D" id="3.40.50.150">
    <property type="entry name" value="Vaccinia Virus protein VP39"/>
    <property type="match status" value="1"/>
</dbReference>
<keyword evidence="3" id="KW-1185">Reference proteome</keyword>
<dbReference type="GO" id="GO:0032259">
    <property type="term" value="P:methylation"/>
    <property type="evidence" value="ECO:0007669"/>
    <property type="project" value="UniProtKB-KW"/>
</dbReference>
<reference evidence="2" key="1">
    <citation type="submission" date="2023-01" db="EMBL/GenBank/DDBJ databases">
        <title>The growth and conidiation of Purpureocillium lavendulum are regulated by nitrogen source and histone H3K14 acetylation.</title>
        <authorList>
            <person name="Tang P."/>
            <person name="Han J."/>
            <person name="Zhang C."/>
            <person name="Tang P."/>
            <person name="Qi F."/>
            <person name="Zhang K."/>
            <person name="Liang L."/>
        </authorList>
    </citation>
    <scope>NUCLEOTIDE SEQUENCE</scope>
    <source>
        <strain evidence="2">YMF1.00683</strain>
    </source>
</reference>
<evidence type="ECO:0000313" key="2">
    <source>
        <dbReference type="EMBL" id="KAJ6440212.1"/>
    </source>
</evidence>
<keyword evidence="2" id="KW-0808">Transferase</keyword>
<gene>
    <name evidence="2" type="ORF">O9K51_08103</name>
</gene>
<comment type="caution">
    <text evidence="2">The sequence shown here is derived from an EMBL/GenBank/DDBJ whole genome shotgun (WGS) entry which is preliminary data.</text>
</comment>
<comment type="similarity">
    <text evidence="1">Belongs to the CFA/CMAS family.</text>
</comment>
<evidence type="ECO:0000256" key="1">
    <source>
        <dbReference type="ARBA" id="ARBA00010815"/>
    </source>
</evidence>